<feature type="region of interest" description="Disordered" evidence="1">
    <location>
        <begin position="1"/>
        <end position="28"/>
    </location>
</feature>
<evidence type="ECO:0000256" key="1">
    <source>
        <dbReference type="SAM" id="MobiDB-lite"/>
    </source>
</evidence>
<keyword evidence="3" id="KW-1185">Reference proteome</keyword>
<comment type="caution">
    <text evidence="2">The sequence shown here is derived from an EMBL/GenBank/DDBJ whole genome shotgun (WGS) entry which is preliminary data.</text>
</comment>
<organism evidence="2 3">
    <name type="scientific">Anisodus tanguticus</name>
    <dbReference type="NCBI Taxonomy" id="243964"/>
    <lineage>
        <taxon>Eukaryota</taxon>
        <taxon>Viridiplantae</taxon>
        <taxon>Streptophyta</taxon>
        <taxon>Embryophyta</taxon>
        <taxon>Tracheophyta</taxon>
        <taxon>Spermatophyta</taxon>
        <taxon>Magnoliopsida</taxon>
        <taxon>eudicotyledons</taxon>
        <taxon>Gunneridae</taxon>
        <taxon>Pentapetalae</taxon>
        <taxon>asterids</taxon>
        <taxon>lamiids</taxon>
        <taxon>Solanales</taxon>
        <taxon>Solanaceae</taxon>
        <taxon>Solanoideae</taxon>
        <taxon>Hyoscyameae</taxon>
        <taxon>Anisodus</taxon>
    </lineage>
</organism>
<evidence type="ECO:0000313" key="2">
    <source>
        <dbReference type="EMBL" id="KAK4360895.1"/>
    </source>
</evidence>
<dbReference type="EMBL" id="JAVYJV010000010">
    <property type="protein sequence ID" value="KAK4360895.1"/>
    <property type="molecule type" value="Genomic_DNA"/>
</dbReference>
<protein>
    <submittedName>
        <fullName evidence="2">Uncharacterized protein</fullName>
    </submittedName>
</protein>
<sequence length="50" mass="5932">MMMPTLHQRREDRLPDTYSSKSENFPSLQFRHMHEKNANAGDEQCNPIKN</sequence>
<gene>
    <name evidence="2" type="ORF">RND71_019847</name>
</gene>
<proteinExistence type="predicted"/>
<accession>A0AAE1VHT8</accession>
<feature type="compositionally biased region" description="Polar residues" evidence="1">
    <location>
        <begin position="17"/>
        <end position="27"/>
    </location>
</feature>
<dbReference type="Proteomes" id="UP001291623">
    <property type="component" value="Unassembled WGS sequence"/>
</dbReference>
<name>A0AAE1VHT8_9SOLA</name>
<dbReference type="AlphaFoldDB" id="A0AAE1VHT8"/>
<evidence type="ECO:0000313" key="3">
    <source>
        <dbReference type="Proteomes" id="UP001291623"/>
    </source>
</evidence>
<reference evidence="2" key="1">
    <citation type="submission" date="2023-12" db="EMBL/GenBank/DDBJ databases">
        <title>Genome assembly of Anisodus tanguticus.</title>
        <authorList>
            <person name="Wang Y.-J."/>
        </authorList>
    </citation>
    <scope>NUCLEOTIDE SEQUENCE</scope>
    <source>
        <strain evidence="2">KB-2021</strain>
        <tissue evidence="2">Leaf</tissue>
    </source>
</reference>